<feature type="compositionally biased region" description="Basic and acidic residues" evidence="15">
    <location>
        <begin position="415"/>
        <end position="426"/>
    </location>
</feature>
<evidence type="ECO:0000313" key="16">
    <source>
        <dbReference type="Proteomes" id="UP000694843"/>
    </source>
</evidence>
<feature type="compositionally biased region" description="Basic and acidic residues" evidence="15">
    <location>
        <begin position="255"/>
        <end position="268"/>
    </location>
</feature>
<evidence type="ECO:0000256" key="9">
    <source>
        <dbReference type="ARBA" id="ARBA00022794"/>
    </source>
</evidence>
<keyword evidence="8" id="KW-0493">Microtubule</keyword>
<dbReference type="GO" id="GO:0035721">
    <property type="term" value="P:intraciliary retrograde transport"/>
    <property type="evidence" value="ECO:0007669"/>
    <property type="project" value="InterPro"/>
</dbReference>
<dbReference type="Gene3D" id="3.40.50.300">
    <property type="entry name" value="P-loop containing nucleotide triphosphate hydrolases"/>
    <property type="match status" value="1"/>
</dbReference>
<evidence type="ECO:0000313" key="17">
    <source>
        <dbReference type="RefSeq" id="XP_018017122.1"/>
    </source>
</evidence>
<evidence type="ECO:0000256" key="1">
    <source>
        <dbReference type="ARBA" id="ARBA00004120"/>
    </source>
</evidence>
<dbReference type="InterPro" id="IPR027417">
    <property type="entry name" value="P-loop_NTPase"/>
</dbReference>
<dbReference type="GO" id="GO:0005868">
    <property type="term" value="C:cytoplasmic dynein complex"/>
    <property type="evidence" value="ECO:0007669"/>
    <property type="project" value="InterPro"/>
</dbReference>
<evidence type="ECO:0000256" key="11">
    <source>
        <dbReference type="ARBA" id="ARBA00023069"/>
    </source>
</evidence>
<dbReference type="KEGG" id="hazt:108673763"/>
<dbReference type="Pfam" id="PF05783">
    <property type="entry name" value="DLIC"/>
    <property type="match status" value="1"/>
</dbReference>
<dbReference type="SUPFAM" id="SSF52540">
    <property type="entry name" value="P-loop containing nucleoside triphosphate hydrolases"/>
    <property type="match status" value="1"/>
</dbReference>
<dbReference type="GO" id="GO:0045504">
    <property type="term" value="F:dynein heavy chain binding"/>
    <property type="evidence" value="ECO:0007669"/>
    <property type="project" value="TreeGrafter"/>
</dbReference>
<dbReference type="PANTHER" id="PTHR13236:SF0">
    <property type="entry name" value="CYTOPLASMIC DYNEIN 2 LIGHT INTERMEDIATE CHAIN 1"/>
    <property type="match status" value="1"/>
</dbReference>
<comment type="subcellular location">
    <subcellularLocation>
        <location evidence="3">Cytoplasm</location>
        <location evidence="3">Cytoskeleton</location>
        <location evidence="3">Cilium axoneme</location>
    </subcellularLocation>
    <subcellularLocation>
        <location evidence="1">Cytoplasm</location>
        <location evidence="1">Cytoskeleton</location>
        <location evidence="1">Cilium basal body</location>
    </subcellularLocation>
    <subcellularLocation>
        <location evidence="2">Cytoplasm</location>
        <location evidence="2">Cytoskeleton</location>
        <location evidence="2">Microtubule organizing center</location>
        <location evidence="2">Centrosome</location>
    </subcellularLocation>
</comment>
<dbReference type="RefSeq" id="XP_018017122.1">
    <property type="nucleotide sequence ID" value="XM_018161633.2"/>
</dbReference>
<dbReference type="GeneID" id="108673763"/>
<proteinExistence type="inferred from homology"/>
<feature type="compositionally biased region" description="Basic and acidic residues" evidence="15">
    <location>
        <begin position="730"/>
        <end position="767"/>
    </location>
</feature>
<keyword evidence="6" id="KW-0217">Developmental protein</keyword>
<feature type="region of interest" description="Disordered" evidence="15">
    <location>
        <begin position="727"/>
        <end position="767"/>
    </location>
</feature>
<evidence type="ECO:0000256" key="5">
    <source>
        <dbReference type="ARBA" id="ARBA00018863"/>
    </source>
</evidence>
<evidence type="ECO:0000256" key="15">
    <source>
        <dbReference type="SAM" id="MobiDB-lite"/>
    </source>
</evidence>
<dbReference type="AlphaFoldDB" id="A0A8B7NTS8"/>
<sequence>MQKGQQDKMVSRNSRPPTAFSVASINQAAEADDVENLLHNIVDGDSLPYNEFGEQDQQSEDEKSIVPQDNEDAGNIEHRVDAGDSLFNNTIDEHGQKSGDEEPIATQDNEDAGNFEYQVDAADSLFNNAIFEQGQKSGDVEPIATQDNEDAENIEHQVDTGDFLVYNGISDQDQQSSNEALINYQDNVEPELFTNELPASETHGTLRDLTSAKFQEEPEGSGQVTNDSEEEEEVPANAKAFVFASRLNLQVQDQQDFHETQHESHQESATEEDEKINHSAAQLHSSPYSAEQLIQPIDHTSSEMEGYEHQGFKKDEEFQMAGRSLRSSMRRKGSGLPKNVTSVPEEAEDDEEEHLGNAEGGLKRRSSQEKNKSGNNEAVKSAGRRGIYSLSYNKSSDRKLRENTNEINAQNEDETFGKMESESEKNKAKRKWSSENITKSPAVPENLASETKAESNSGKDGQDDKEPRQASLLLVGPKSAGKTTLMYNFLDRTETPKPTLAIDYMYGRKQGRISMVKDVCHLWELASGTMDQLLSTVISSCSLNSLAIVVVLDLSRPELAYDELVTIIAKLKSEISDAVKKASVLDPSLASRLQQEAWARVGAEHQDRARIEPFPVPLVVVGGKYDIFQDLEPDSKKVLCRGLRFVCHTNGAALQFFSSRDGGLVKKAKEIMSHYGFGSAEVKSLAQDYNRPLIVPCGSDSLQVIGGGGDNPAGMTTEYWRNAIATKFPKPQDDKGSRARLPDDPSRDSNYREPDVDNLRAQKDQELERLCREAGRLNERYADLEL</sequence>
<keyword evidence="16" id="KW-1185">Reference proteome</keyword>
<dbReference type="PANTHER" id="PTHR13236">
    <property type="entry name" value="DYNEIN 2 LIGHT INTERMEDIATE CHAIN, ISOFORM 2"/>
    <property type="match status" value="1"/>
</dbReference>
<feature type="region of interest" description="Disordered" evidence="15">
    <location>
        <begin position="327"/>
        <end position="467"/>
    </location>
</feature>
<keyword evidence="10" id="KW-0243">Dynein</keyword>
<evidence type="ECO:0000256" key="13">
    <source>
        <dbReference type="ARBA" id="ARBA00023212"/>
    </source>
</evidence>
<evidence type="ECO:0000256" key="10">
    <source>
        <dbReference type="ARBA" id="ARBA00023017"/>
    </source>
</evidence>
<dbReference type="OrthoDB" id="10263060at2759"/>
<dbReference type="GO" id="GO:0005930">
    <property type="term" value="C:axoneme"/>
    <property type="evidence" value="ECO:0007669"/>
    <property type="project" value="UniProtKB-SubCell"/>
</dbReference>
<keyword evidence="12" id="KW-0505">Motor protein</keyword>
<gene>
    <name evidence="17" type="primary">LOC108673763</name>
</gene>
<keyword evidence="14" id="KW-0966">Cell projection</keyword>
<feature type="compositionally biased region" description="Basic and acidic residues" evidence="15">
    <location>
        <begin position="395"/>
        <end position="404"/>
    </location>
</feature>
<evidence type="ECO:0000256" key="2">
    <source>
        <dbReference type="ARBA" id="ARBA00004300"/>
    </source>
</evidence>
<dbReference type="InterPro" id="IPR040045">
    <property type="entry name" value="DYNC2LI1"/>
</dbReference>
<dbReference type="GO" id="GO:0036064">
    <property type="term" value="C:ciliary basal body"/>
    <property type="evidence" value="ECO:0007669"/>
    <property type="project" value="TreeGrafter"/>
</dbReference>
<feature type="region of interest" description="Disordered" evidence="15">
    <location>
        <begin position="36"/>
        <end position="75"/>
    </location>
</feature>
<accession>A0A8B7NTS8</accession>
<organism evidence="16 17">
    <name type="scientific">Hyalella azteca</name>
    <name type="common">Amphipod</name>
    <dbReference type="NCBI Taxonomy" id="294128"/>
    <lineage>
        <taxon>Eukaryota</taxon>
        <taxon>Metazoa</taxon>
        <taxon>Ecdysozoa</taxon>
        <taxon>Arthropoda</taxon>
        <taxon>Crustacea</taxon>
        <taxon>Multicrustacea</taxon>
        <taxon>Malacostraca</taxon>
        <taxon>Eumalacostraca</taxon>
        <taxon>Peracarida</taxon>
        <taxon>Amphipoda</taxon>
        <taxon>Senticaudata</taxon>
        <taxon>Talitrida</taxon>
        <taxon>Talitroidea</taxon>
        <taxon>Hyalellidae</taxon>
        <taxon>Hyalella</taxon>
    </lineage>
</organism>
<evidence type="ECO:0000256" key="3">
    <source>
        <dbReference type="ARBA" id="ARBA00004430"/>
    </source>
</evidence>
<comment type="similarity">
    <text evidence="4">Belongs to the dynein light intermediate chain family.</text>
</comment>
<keyword evidence="13" id="KW-0206">Cytoskeleton</keyword>
<dbReference type="InterPro" id="IPR022780">
    <property type="entry name" value="Dynein_light_int_chain"/>
</dbReference>
<keyword evidence="11" id="KW-0969">Cilium</keyword>
<evidence type="ECO:0000256" key="14">
    <source>
        <dbReference type="ARBA" id="ARBA00023273"/>
    </source>
</evidence>
<evidence type="ECO:0000256" key="6">
    <source>
        <dbReference type="ARBA" id="ARBA00022473"/>
    </source>
</evidence>
<evidence type="ECO:0000256" key="8">
    <source>
        <dbReference type="ARBA" id="ARBA00022701"/>
    </source>
</evidence>
<protein>
    <recommendedName>
        <fullName evidence="5">Cytoplasmic dynein 2 light intermediate chain 1</fullName>
    </recommendedName>
</protein>
<dbReference type="GO" id="GO:0035735">
    <property type="term" value="P:intraciliary transport involved in cilium assembly"/>
    <property type="evidence" value="ECO:0007669"/>
    <property type="project" value="InterPro"/>
</dbReference>
<evidence type="ECO:0000256" key="12">
    <source>
        <dbReference type="ARBA" id="ARBA00023175"/>
    </source>
</evidence>
<evidence type="ECO:0000256" key="7">
    <source>
        <dbReference type="ARBA" id="ARBA00022490"/>
    </source>
</evidence>
<feature type="region of interest" description="Disordered" evidence="15">
    <location>
        <begin position="211"/>
        <end position="235"/>
    </location>
</feature>
<dbReference type="Proteomes" id="UP000694843">
    <property type="component" value="Unplaced"/>
</dbReference>
<dbReference type="GO" id="GO:0005813">
    <property type="term" value="C:centrosome"/>
    <property type="evidence" value="ECO:0007669"/>
    <property type="project" value="UniProtKB-SubCell"/>
</dbReference>
<feature type="region of interest" description="Disordered" evidence="15">
    <location>
        <begin position="255"/>
        <end position="288"/>
    </location>
</feature>
<feature type="compositionally biased region" description="Polar residues" evidence="15">
    <location>
        <begin position="279"/>
        <end position="288"/>
    </location>
</feature>
<keyword evidence="7" id="KW-0963">Cytoplasm</keyword>
<evidence type="ECO:0000256" key="4">
    <source>
        <dbReference type="ARBA" id="ARBA00006831"/>
    </source>
</evidence>
<reference evidence="17" key="1">
    <citation type="submission" date="2025-08" db="UniProtKB">
        <authorList>
            <consortium name="RefSeq"/>
        </authorList>
    </citation>
    <scope>IDENTIFICATION</scope>
    <source>
        <tissue evidence="17">Whole organism</tissue>
    </source>
</reference>
<dbReference type="GO" id="GO:0005874">
    <property type="term" value="C:microtubule"/>
    <property type="evidence" value="ECO:0007669"/>
    <property type="project" value="UniProtKB-KW"/>
</dbReference>
<name>A0A8B7NTS8_HYAAZ</name>
<dbReference type="CDD" id="cd00882">
    <property type="entry name" value="Ras_like_GTPase"/>
    <property type="match status" value="1"/>
</dbReference>
<keyword evidence="9" id="KW-0970">Cilium biogenesis/degradation</keyword>